<evidence type="ECO:0000256" key="6">
    <source>
        <dbReference type="ARBA" id="ARBA00022723"/>
    </source>
</evidence>
<dbReference type="InterPro" id="IPR002327">
    <property type="entry name" value="Cyt_c_1A/1B"/>
</dbReference>
<comment type="subcellular location">
    <subcellularLocation>
        <location evidence="2">Mitochondrion intermembrane space</location>
    </subcellularLocation>
</comment>
<dbReference type="GO" id="GO:0046872">
    <property type="term" value="F:metal ion binding"/>
    <property type="evidence" value="ECO:0007669"/>
    <property type="project" value="UniProtKB-KW"/>
</dbReference>
<keyword evidence="7 11" id="KW-0249">Electron transport</keyword>
<evidence type="ECO:0000256" key="2">
    <source>
        <dbReference type="ARBA" id="ARBA00004569"/>
    </source>
</evidence>
<evidence type="ECO:0000256" key="11">
    <source>
        <dbReference type="RuleBase" id="RU004427"/>
    </source>
</evidence>
<dbReference type="GO" id="GO:0020037">
    <property type="term" value="F:heme binding"/>
    <property type="evidence" value="ECO:0007669"/>
    <property type="project" value="InterPro"/>
</dbReference>
<comment type="function">
    <text evidence="1 11">Electron carrier protein. The oxidized form of the cytochrome c heme group can accept an electron from the heme group of the cytochrome c1 subunit of cytochrome reductase. Cytochrome c then transfers this electron to the cytochrome oxidase complex, the final protein carrier in the mitochondrial electron-transport chain.</text>
</comment>
<keyword evidence="5 9" id="KW-0349">Heme</keyword>
<comment type="PTM">
    <text evidence="11">Binds 1 heme group per subunit.</text>
</comment>
<evidence type="ECO:0000256" key="10">
    <source>
        <dbReference type="RuleBase" id="RU004426"/>
    </source>
</evidence>
<keyword evidence="8 9" id="KW-0408">Iron</keyword>
<evidence type="ECO:0000256" key="1">
    <source>
        <dbReference type="ARBA" id="ARBA00002555"/>
    </source>
</evidence>
<evidence type="ECO:0000256" key="5">
    <source>
        <dbReference type="ARBA" id="ARBA00022617"/>
    </source>
</evidence>
<evidence type="ECO:0000256" key="7">
    <source>
        <dbReference type="ARBA" id="ARBA00022982"/>
    </source>
</evidence>
<keyword evidence="11" id="KW-0496">Mitochondrion</keyword>
<comment type="similarity">
    <text evidence="3 10">Belongs to the cytochrome c family.</text>
</comment>
<dbReference type="GO" id="GO:0009055">
    <property type="term" value="F:electron transfer activity"/>
    <property type="evidence" value="ECO:0007669"/>
    <property type="project" value="InterPro"/>
</dbReference>
<name>A0A0L7R3H1_9HYME</name>
<feature type="domain" description="Cytochrome c" evidence="12">
    <location>
        <begin position="2"/>
        <end position="103"/>
    </location>
</feature>
<accession>A0A0L7R3H1</accession>
<proteinExistence type="inferred from homology"/>
<protein>
    <submittedName>
        <fullName evidence="13">Cytochrome c</fullName>
    </submittedName>
</protein>
<evidence type="ECO:0000256" key="8">
    <source>
        <dbReference type="ARBA" id="ARBA00023004"/>
    </source>
</evidence>
<organism evidence="13 14">
    <name type="scientific">Habropoda laboriosa</name>
    <dbReference type="NCBI Taxonomy" id="597456"/>
    <lineage>
        <taxon>Eukaryota</taxon>
        <taxon>Metazoa</taxon>
        <taxon>Ecdysozoa</taxon>
        <taxon>Arthropoda</taxon>
        <taxon>Hexapoda</taxon>
        <taxon>Insecta</taxon>
        <taxon>Pterygota</taxon>
        <taxon>Neoptera</taxon>
        <taxon>Endopterygota</taxon>
        <taxon>Hymenoptera</taxon>
        <taxon>Apocrita</taxon>
        <taxon>Aculeata</taxon>
        <taxon>Apoidea</taxon>
        <taxon>Anthophila</taxon>
        <taxon>Apidae</taxon>
        <taxon>Habropoda</taxon>
    </lineage>
</organism>
<keyword evidence="6 9" id="KW-0479">Metal-binding</keyword>
<evidence type="ECO:0000256" key="9">
    <source>
        <dbReference type="PROSITE-ProRule" id="PRU00433"/>
    </source>
</evidence>
<dbReference type="FunFam" id="1.10.760.10:FF:000001">
    <property type="entry name" value="Cytochrome c iso-1"/>
    <property type="match status" value="1"/>
</dbReference>
<dbReference type="STRING" id="597456.A0A0L7R3H1"/>
<dbReference type="AlphaFoldDB" id="A0A0L7R3H1"/>
<evidence type="ECO:0000313" key="14">
    <source>
        <dbReference type="Proteomes" id="UP000053825"/>
    </source>
</evidence>
<keyword evidence="11" id="KW-0679">Respiratory chain</keyword>
<dbReference type="OrthoDB" id="449280at2759"/>
<keyword evidence="14" id="KW-1185">Reference proteome</keyword>
<evidence type="ECO:0000256" key="4">
    <source>
        <dbReference type="ARBA" id="ARBA00022448"/>
    </source>
</evidence>
<dbReference type="InterPro" id="IPR036909">
    <property type="entry name" value="Cyt_c-like_dom_sf"/>
</dbReference>
<evidence type="ECO:0000259" key="12">
    <source>
        <dbReference type="PROSITE" id="PS51007"/>
    </source>
</evidence>
<dbReference type="Gene3D" id="1.10.760.10">
    <property type="entry name" value="Cytochrome c-like domain"/>
    <property type="match status" value="1"/>
</dbReference>
<dbReference type="Pfam" id="PF00034">
    <property type="entry name" value="Cytochrom_C"/>
    <property type="match status" value="1"/>
</dbReference>
<evidence type="ECO:0000313" key="13">
    <source>
        <dbReference type="EMBL" id="KOC65427.1"/>
    </source>
</evidence>
<dbReference type="Proteomes" id="UP000053825">
    <property type="component" value="Unassembled WGS sequence"/>
</dbReference>
<dbReference type="PRINTS" id="PR00604">
    <property type="entry name" value="CYTCHRMECIAB"/>
</dbReference>
<evidence type="ECO:0000256" key="3">
    <source>
        <dbReference type="ARBA" id="ARBA00006488"/>
    </source>
</evidence>
<dbReference type="InterPro" id="IPR009056">
    <property type="entry name" value="Cyt_c-like_dom"/>
</dbReference>
<dbReference type="PROSITE" id="PS51007">
    <property type="entry name" value="CYTC"/>
    <property type="match status" value="1"/>
</dbReference>
<dbReference type="SUPFAM" id="SSF46626">
    <property type="entry name" value="Cytochrome c"/>
    <property type="match status" value="1"/>
</dbReference>
<reference evidence="13 14" key="1">
    <citation type="submission" date="2015-07" db="EMBL/GenBank/DDBJ databases">
        <title>The genome of Habropoda laboriosa.</title>
        <authorList>
            <person name="Pan H."/>
            <person name="Kapheim K."/>
        </authorList>
    </citation>
    <scope>NUCLEOTIDE SEQUENCE [LARGE SCALE GENOMIC DNA]</scope>
    <source>
        <strain evidence="13">0110345459</strain>
    </source>
</reference>
<keyword evidence="4 11" id="KW-0813">Transport</keyword>
<dbReference type="GO" id="GO:0005758">
    <property type="term" value="C:mitochondrial intermembrane space"/>
    <property type="evidence" value="ECO:0007669"/>
    <property type="project" value="UniProtKB-SubCell"/>
</dbReference>
<dbReference type="EMBL" id="KQ414663">
    <property type="protein sequence ID" value="KOC65427.1"/>
    <property type="molecule type" value="Genomic_DNA"/>
</dbReference>
<dbReference type="PANTHER" id="PTHR11961">
    <property type="entry name" value="CYTOCHROME C"/>
    <property type="match status" value="1"/>
</dbReference>
<gene>
    <name evidence="13" type="ORF">WH47_10006</name>
</gene>
<sequence length="103" mass="11549">MGSASNGKMLFKKMCATCHTVNKDGPHKMGPNLYGIVGRTCGSASGFMYTESMKTKGVKWDENTLSEYLEFPRQFIPGTRMVFTGIKKEQDRKDIIAYLVTLK</sequence>